<dbReference type="EMBL" id="LBBL01000285">
    <property type="protein sequence ID" value="KKF93038.1"/>
    <property type="molecule type" value="Genomic_DNA"/>
</dbReference>
<dbReference type="Gene3D" id="2.130.10.80">
    <property type="entry name" value="Galactose oxidase/kelch, beta-propeller"/>
    <property type="match status" value="1"/>
</dbReference>
<feature type="region of interest" description="Disordered" evidence="5">
    <location>
        <begin position="400"/>
        <end position="433"/>
    </location>
</feature>
<feature type="region of interest" description="Disordered" evidence="5">
    <location>
        <begin position="757"/>
        <end position="788"/>
    </location>
</feature>
<dbReference type="InterPro" id="IPR037293">
    <property type="entry name" value="Gal_Oxidase_central_sf"/>
</dbReference>
<comment type="subcellular location">
    <subcellularLocation>
        <location evidence="1">Membrane</location>
        <topology evidence="1">Single-pass membrane protein</topology>
    </subcellularLocation>
</comment>
<accession>A0A0F8BL38</accession>
<evidence type="ECO:0000256" key="3">
    <source>
        <dbReference type="ARBA" id="ARBA00022989"/>
    </source>
</evidence>
<sequence length="1013" mass="109648">MARFSSVTTNTRRHARRSSAPSPLSFLATTVFVTAAAAATADTFPYEPTTLLTLGDTVYAFQGSSFASYNVSTSDMVTTSPNWTSITDQLPFVGDAKTATYSATVANETLAVYAGDCKRGDGSIWVYDHPSRQWNRKPVVNGTDDAPFMLGGAVGFASTVDPDVEIEPSIYAFGGMCGTPSSSIWAWQSASDFTNHMIRLSADSTSATTNYNANILTTQNTPIAAAGFTWTATTPAIASKAETVEQQVDHVMIGGHTAWAFVNMSSVALWQLPEEIWTFVPVANYGGISSRSGHTAVLSQDGSSLVLMGGWVGQVTNPASPQLIVLKMTDSDKNWKWEIPDNQPSGNGIFGHGATVLPGNVLMVYGGYDITSSGSAKRAISGSSMFYNMTSGEWASDYVNPEVPATESPTSSLSPSSTSATTEATSTASSSNSNKMRNIGLGLGLGLGVPALLLLILLCACLYRRHRSKKSRDDVIRALAQDESHFLHPAEGTMMERGGGTSWFSRSKDPWTSAPRDSAYESLRDNHNETAGSPIEGRASMQASRSGEPSSSRGAYAGPVPNEPIEPITENEEDDTVIIHRDFDVGRMADVHQPPPAEDRAPPSPPHDHPRHPINAPLRHTASSYDTQAPNWMRNADDLDDELLARMNHGKKGSAEIRNALAAVEGRPVSKASSNSNPSYSTAKSTFVALRNEGPRLLMGEDRPRTPPMATFTSRQTNYSEVPEDESQYYEDASGSPSKYRTRDSWLGSLRRVFSSKTDSSLSMSGQQSQSYASSPTRGDRTDGFMTGADYDSRILQGMADSTSEGGGTSALLRRKQGRQAWEDMPAHLRGSEDDWDVERAVEQRLVQVMFTVPQERSRVATAEYEREAHGIVVDPDESEDVSLVSNAGDISVRLDSSHVDNDDASDLGTSHNYRKSARRSASREDVKETVKMKAGLRGGASYPSLRAKRSLSPMEARGKSPYLDVSDVSSVRYSTELHIAEMIKLEKPKSRVREMVNSIESRHSRESSPAGP</sequence>
<feature type="compositionally biased region" description="Low complexity" evidence="5">
    <location>
        <begin position="760"/>
        <end position="771"/>
    </location>
</feature>
<dbReference type="GO" id="GO:0071944">
    <property type="term" value="C:cell periphery"/>
    <property type="evidence" value="ECO:0007669"/>
    <property type="project" value="UniProtKB-ARBA"/>
</dbReference>
<feature type="compositionally biased region" description="Low complexity" evidence="5">
    <location>
        <begin position="405"/>
        <end position="433"/>
    </location>
</feature>
<feature type="region of interest" description="Disordered" evidence="5">
    <location>
        <begin position="896"/>
        <end position="962"/>
    </location>
</feature>
<dbReference type="AlphaFoldDB" id="A0A0F8BL38"/>
<dbReference type="InterPro" id="IPR051694">
    <property type="entry name" value="Immunoregulatory_rcpt-like"/>
</dbReference>
<comment type="caution">
    <text evidence="7">The sequence shown here is derived from an EMBL/GenBank/DDBJ whole genome shotgun (WGS) entry which is preliminary data.</text>
</comment>
<organism evidence="7 8">
    <name type="scientific">Ceratocystis fimbriata f. sp. platani</name>
    <dbReference type="NCBI Taxonomy" id="88771"/>
    <lineage>
        <taxon>Eukaryota</taxon>
        <taxon>Fungi</taxon>
        <taxon>Dikarya</taxon>
        <taxon>Ascomycota</taxon>
        <taxon>Pezizomycotina</taxon>
        <taxon>Sordariomycetes</taxon>
        <taxon>Hypocreomycetidae</taxon>
        <taxon>Microascales</taxon>
        <taxon>Ceratocystidaceae</taxon>
        <taxon>Ceratocystis</taxon>
    </lineage>
</organism>
<feature type="compositionally biased region" description="Basic and acidic residues" evidence="5">
    <location>
        <begin position="991"/>
        <end position="1007"/>
    </location>
</feature>
<keyword evidence="8" id="KW-1185">Reference proteome</keyword>
<feature type="transmembrane region" description="Helical" evidence="6">
    <location>
        <begin position="439"/>
        <end position="463"/>
    </location>
</feature>
<dbReference type="GO" id="GO:0016020">
    <property type="term" value="C:membrane"/>
    <property type="evidence" value="ECO:0007669"/>
    <property type="project" value="UniProtKB-SubCell"/>
</dbReference>
<evidence type="ECO:0008006" key="9">
    <source>
        <dbReference type="Google" id="ProtNLM"/>
    </source>
</evidence>
<name>A0A0F8BL38_CERFI</name>
<evidence type="ECO:0000256" key="1">
    <source>
        <dbReference type="ARBA" id="ARBA00004167"/>
    </source>
</evidence>
<keyword evidence="4 6" id="KW-0472">Membrane</keyword>
<dbReference type="Proteomes" id="UP000034841">
    <property type="component" value="Unassembled WGS sequence"/>
</dbReference>
<evidence type="ECO:0000256" key="2">
    <source>
        <dbReference type="ARBA" id="ARBA00022692"/>
    </source>
</evidence>
<keyword evidence="3 6" id="KW-1133">Transmembrane helix</keyword>
<keyword evidence="2 6" id="KW-0812">Transmembrane</keyword>
<gene>
    <name evidence="7" type="ORF">CFO_g4598</name>
</gene>
<dbReference type="PANTHER" id="PTHR15549">
    <property type="entry name" value="PAIRED IMMUNOGLOBULIN-LIKE TYPE 2 RECEPTOR"/>
    <property type="match status" value="1"/>
</dbReference>
<feature type="region of interest" description="Disordered" evidence="5">
    <location>
        <begin position="490"/>
        <end position="575"/>
    </location>
</feature>
<evidence type="ECO:0000313" key="7">
    <source>
        <dbReference type="EMBL" id="KKF93038.1"/>
    </source>
</evidence>
<dbReference type="PANTHER" id="PTHR15549:SF6">
    <property type="entry name" value="MID2 DOMAIN-CONTAINING PROTEIN"/>
    <property type="match status" value="1"/>
</dbReference>
<reference evidence="7 8" key="1">
    <citation type="submission" date="2015-04" db="EMBL/GenBank/DDBJ databases">
        <title>Genome sequence of Ceratocystis platani, a major pathogen of plane trees.</title>
        <authorList>
            <person name="Belbahri L."/>
        </authorList>
    </citation>
    <scope>NUCLEOTIDE SEQUENCE [LARGE SCALE GENOMIC DNA]</scope>
    <source>
        <strain evidence="7 8">CFO</strain>
    </source>
</reference>
<feature type="region of interest" description="Disordered" evidence="5">
    <location>
        <begin position="696"/>
        <end position="742"/>
    </location>
</feature>
<dbReference type="InterPro" id="IPR011043">
    <property type="entry name" value="Gal_Oxase/kelch_b-propeller"/>
</dbReference>
<feature type="region of interest" description="Disordered" evidence="5">
    <location>
        <begin position="589"/>
        <end position="618"/>
    </location>
</feature>
<feature type="compositionally biased region" description="Basic and acidic residues" evidence="5">
    <location>
        <begin position="518"/>
        <end position="528"/>
    </location>
</feature>
<dbReference type="SUPFAM" id="SSF50965">
    <property type="entry name" value="Galactose oxidase, central domain"/>
    <property type="match status" value="1"/>
</dbReference>
<feature type="region of interest" description="Disordered" evidence="5">
    <location>
        <begin position="991"/>
        <end position="1013"/>
    </location>
</feature>
<feature type="compositionally biased region" description="Polar residues" evidence="5">
    <location>
        <begin position="541"/>
        <end position="553"/>
    </location>
</feature>
<protein>
    <recommendedName>
        <fullName evidence="9">Galactose oxidase</fullName>
    </recommendedName>
</protein>
<feature type="compositionally biased region" description="Basic and acidic residues" evidence="5">
    <location>
        <begin position="922"/>
        <end position="932"/>
    </location>
</feature>
<evidence type="ECO:0000256" key="4">
    <source>
        <dbReference type="ARBA" id="ARBA00023136"/>
    </source>
</evidence>
<evidence type="ECO:0000256" key="6">
    <source>
        <dbReference type="SAM" id="Phobius"/>
    </source>
</evidence>
<evidence type="ECO:0000313" key="8">
    <source>
        <dbReference type="Proteomes" id="UP000034841"/>
    </source>
</evidence>
<dbReference type="OrthoDB" id="205993at2759"/>
<feature type="compositionally biased region" description="Polar residues" evidence="5">
    <location>
        <begin position="711"/>
        <end position="720"/>
    </location>
</feature>
<proteinExistence type="predicted"/>
<evidence type="ECO:0000256" key="5">
    <source>
        <dbReference type="SAM" id="MobiDB-lite"/>
    </source>
</evidence>